<feature type="domain" description="Sulfatase-modifying factor enzyme-like" evidence="1">
    <location>
        <begin position="50"/>
        <end position="327"/>
    </location>
</feature>
<organism evidence="2">
    <name type="scientific">marine metagenome</name>
    <dbReference type="NCBI Taxonomy" id="408172"/>
    <lineage>
        <taxon>unclassified sequences</taxon>
        <taxon>metagenomes</taxon>
        <taxon>ecological metagenomes</taxon>
    </lineage>
</organism>
<dbReference type="PANTHER" id="PTHR23150">
    <property type="entry name" value="SULFATASE MODIFYING FACTOR 1, 2"/>
    <property type="match status" value="1"/>
</dbReference>
<protein>
    <recommendedName>
        <fullName evidence="1">Sulfatase-modifying factor enzyme-like domain-containing protein</fullName>
    </recommendedName>
</protein>
<gene>
    <name evidence="2" type="ORF">METZ01_LOCUS71682</name>
</gene>
<dbReference type="PANTHER" id="PTHR23150:SF19">
    <property type="entry name" value="FORMYLGLYCINE-GENERATING ENZYME"/>
    <property type="match status" value="1"/>
</dbReference>
<evidence type="ECO:0000259" key="1">
    <source>
        <dbReference type="Pfam" id="PF03781"/>
    </source>
</evidence>
<dbReference type="GO" id="GO:0120147">
    <property type="term" value="F:formylglycine-generating oxidase activity"/>
    <property type="evidence" value="ECO:0007669"/>
    <property type="project" value="TreeGrafter"/>
</dbReference>
<dbReference type="Gene3D" id="3.90.1580.10">
    <property type="entry name" value="paralog of FGE (formylglycine-generating enzyme)"/>
    <property type="match status" value="1"/>
</dbReference>
<dbReference type="SUPFAM" id="SSF56436">
    <property type="entry name" value="C-type lectin-like"/>
    <property type="match status" value="1"/>
</dbReference>
<dbReference type="InterPro" id="IPR005532">
    <property type="entry name" value="SUMF_dom"/>
</dbReference>
<dbReference type="InterPro" id="IPR051043">
    <property type="entry name" value="Sulfatase_Mod_Factor_Kinase"/>
</dbReference>
<evidence type="ECO:0000313" key="2">
    <source>
        <dbReference type="EMBL" id="SVA18828.1"/>
    </source>
</evidence>
<dbReference type="Pfam" id="PF03781">
    <property type="entry name" value="FGE-sulfatase"/>
    <property type="match status" value="1"/>
</dbReference>
<proteinExistence type="predicted"/>
<dbReference type="EMBL" id="UINC01005065">
    <property type="protein sequence ID" value="SVA18828.1"/>
    <property type="molecule type" value="Genomic_DNA"/>
</dbReference>
<sequence length="330" mass="36735">MREPRQIVILLWIWLCFISCSSDDDAPTIIEQTGSTLPNSIIFKEIPVETFTMGGTTIQNDAPVISVTLSAFAISEKEITNQEYIDFLNGAYVDGWITVSAQQTSDPCGTYTENMVIGVGSAPHAGEIFLQLGETGGCTSSGEEEHINNRSWILFNNSGHMFELIDDTKATWPVNWVKWYGAYAFAQYYNVSLPTEAQWECAARGGQQLEYPTNDGTLDLTKANYNGDIPGVYNPVGHPLPVGSFPANPYGLFDMAGNIWEWCQDYYGESFYLDGTTDPVNTSAGPNNKRIRRGGSWNYHSKTLLTYSRASDFENRGNNHFGFRIVKQAE</sequence>
<reference evidence="2" key="1">
    <citation type="submission" date="2018-05" db="EMBL/GenBank/DDBJ databases">
        <authorList>
            <person name="Lanie J.A."/>
            <person name="Ng W.-L."/>
            <person name="Kazmierczak K.M."/>
            <person name="Andrzejewski T.M."/>
            <person name="Davidsen T.M."/>
            <person name="Wayne K.J."/>
            <person name="Tettelin H."/>
            <person name="Glass J.I."/>
            <person name="Rusch D."/>
            <person name="Podicherti R."/>
            <person name="Tsui H.-C.T."/>
            <person name="Winkler M.E."/>
        </authorList>
    </citation>
    <scope>NUCLEOTIDE SEQUENCE</scope>
</reference>
<dbReference type="InterPro" id="IPR042095">
    <property type="entry name" value="SUMF_sf"/>
</dbReference>
<name>A0A381TTJ2_9ZZZZ</name>
<dbReference type="AlphaFoldDB" id="A0A381TTJ2"/>
<accession>A0A381TTJ2</accession>
<dbReference type="InterPro" id="IPR016187">
    <property type="entry name" value="CTDL_fold"/>
</dbReference>